<dbReference type="Proteomes" id="UP000280307">
    <property type="component" value="Unassembled WGS sequence"/>
</dbReference>
<protein>
    <submittedName>
        <fullName evidence="1">Uncharacterized protein</fullName>
    </submittedName>
</protein>
<dbReference type="EMBL" id="RSAS01000133">
    <property type="protein sequence ID" value="RRR76206.1"/>
    <property type="molecule type" value="Genomic_DNA"/>
</dbReference>
<evidence type="ECO:0000313" key="1">
    <source>
        <dbReference type="EMBL" id="RRR76206.1"/>
    </source>
</evidence>
<proteinExistence type="predicted"/>
<comment type="caution">
    <text evidence="1">The sequence shown here is derived from an EMBL/GenBank/DDBJ whole genome shotgun (WGS) entry which is preliminary data.</text>
</comment>
<accession>A0A426U7Q6</accession>
<sequence length="131" mass="14946">MRCRHFTLRRHPHYAQEDAEQLNEFMRQVSVYTVQSSNSEGGCWSVLVFYDEENDAERPVNMDETQTANEPLNSAEQHTYAQLQAWRKQRALLKECPAEFLVDDSTLNTIVRSYMSAGVANTLANDADGEG</sequence>
<organism evidence="1 2">
    <name type="scientific">Candidatus Viridilinea halotolerans</name>
    <dbReference type="NCBI Taxonomy" id="2491704"/>
    <lineage>
        <taxon>Bacteria</taxon>
        <taxon>Bacillati</taxon>
        <taxon>Chloroflexota</taxon>
        <taxon>Chloroflexia</taxon>
        <taxon>Chloroflexales</taxon>
        <taxon>Chloroflexineae</taxon>
        <taxon>Oscillochloridaceae</taxon>
        <taxon>Candidatus Viridilinea</taxon>
    </lineage>
</organism>
<gene>
    <name evidence="1" type="ORF">EI684_03450</name>
</gene>
<dbReference type="AlphaFoldDB" id="A0A426U7Q6"/>
<reference evidence="1 2" key="1">
    <citation type="submission" date="2018-12" db="EMBL/GenBank/DDBJ databases">
        <title>Genome Sequence of Candidatus Viridilinea halotolerans isolated from saline sulfide-rich spring.</title>
        <authorList>
            <person name="Grouzdev D.S."/>
            <person name="Burganskaya E.I."/>
            <person name="Krutkina M.S."/>
            <person name="Sukhacheva M.V."/>
            <person name="Gorlenko V.M."/>
        </authorList>
    </citation>
    <scope>NUCLEOTIDE SEQUENCE [LARGE SCALE GENOMIC DNA]</scope>
    <source>
        <strain evidence="1">Chok-6</strain>
    </source>
</reference>
<evidence type="ECO:0000313" key="2">
    <source>
        <dbReference type="Proteomes" id="UP000280307"/>
    </source>
</evidence>
<name>A0A426U7Q6_9CHLR</name>